<dbReference type="EMBL" id="VJVZ01000012">
    <property type="protein sequence ID" value="TRW22583.1"/>
    <property type="molecule type" value="Genomic_DNA"/>
</dbReference>
<keyword evidence="3" id="KW-1185">Reference proteome</keyword>
<accession>A0A552UWH0</accession>
<proteinExistence type="predicted"/>
<feature type="region of interest" description="Disordered" evidence="1">
    <location>
        <begin position="133"/>
        <end position="154"/>
    </location>
</feature>
<dbReference type="AlphaFoldDB" id="A0A552UWH0"/>
<evidence type="ECO:0000313" key="2">
    <source>
        <dbReference type="EMBL" id="TRW22583.1"/>
    </source>
</evidence>
<dbReference type="Proteomes" id="UP000320643">
    <property type="component" value="Unassembled WGS sequence"/>
</dbReference>
<evidence type="ECO:0000313" key="3">
    <source>
        <dbReference type="Proteomes" id="UP000320643"/>
    </source>
</evidence>
<reference evidence="2 3" key="1">
    <citation type="submission" date="2019-07" db="EMBL/GenBank/DDBJ databases">
        <title>Flavobacterium sp. nov., isolated from glacier ice.</title>
        <authorList>
            <person name="Liu Q."/>
            <person name="Xin Y.-H."/>
        </authorList>
    </citation>
    <scope>NUCLEOTIDE SEQUENCE [LARGE SCALE GENOMIC DNA]</scope>
    <source>
        <strain evidence="2 3">ZT4R6</strain>
    </source>
</reference>
<dbReference type="OrthoDB" id="1363589at2"/>
<dbReference type="RefSeq" id="WP_143374626.1">
    <property type="nucleotide sequence ID" value="NZ_VJVZ01000012.1"/>
</dbReference>
<gene>
    <name evidence="2" type="ORF">FMM05_17030</name>
</gene>
<protein>
    <submittedName>
        <fullName evidence="2">Uncharacterized protein</fullName>
    </submittedName>
</protein>
<organism evidence="2 3">
    <name type="scientific">Flavobacterium zepuense</name>
    <dbReference type="NCBI Taxonomy" id="2593302"/>
    <lineage>
        <taxon>Bacteria</taxon>
        <taxon>Pseudomonadati</taxon>
        <taxon>Bacteroidota</taxon>
        <taxon>Flavobacteriia</taxon>
        <taxon>Flavobacteriales</taxon>
        <taxon>Flavobacteriaceae</taxon>
        <taxon>Flavobacterium</taxon>
    </lineage>
</organism>
<sequence length="154" mass="17414">MDFSTMDISTLTRSVTGEGVRYLELFLKEYTSLFPGPVNPSCPTCLHNYLTAYKQHYNTMQNTCKYRLHAKYENIPLEFGSAILVNNLNITDAHAQNLLQQPNGERFFAQLPTKEEPISEKIKTLKKVVKRAAKAKKKDPEDLSPPDIPNTAPA</sequence>
<comment type="caution">
    <text evidence="2">The sequence shown here is derived from an EMBL/GenBank/DDBJ whole genome shotgun (WGS) entry which is preliminary data.</text>
</comment>
<evidence type="ECO:0000256" key="1">
    <source>
        <dbReference type="SAM" id="MobiDB-lite"/>
    </source>
</evidence>
<name>A0A552UWH0_9FLAO</name>